<dbReference type="Pfam" id="PF00196">
    <property type="entry name" value="GerE"/>
    <property type="match status" value="1"/>
</dbReference>
<dbReference type="SMART" id="SM00421">
    <property type="entry name" value="HTH_LUXR"/>
    <property type="match status" value="1"/>
</dbReference>
<protein>
    <submittedName>
        <fullName evidence="9">Response regulator</fullName>
    </submittedName>
</protein>
<keyword evidence="3" id="KW-0805">Transcription regulation</keyword>
<dbReference type="PROSITE" id="PS50110">
    <property type="entry name" value="RESPONSE_REGULATORY"/>
    <property type="match status" value="1"/>
</dbReference>
<sequence>MVMLDRLKARDIVLVVDDSPETLGMLTDALEEAEVTVLVALEGAKALALVDEITPDVILMDAIMPGMNGFETCKRLKDKKNVAHVPVIFMTGLTETEHIVAGFEAGGVDYVTKPIVPDELIVRMHAHLANARLAQSARSALDATGRFLLAASKAGEVLWCTPQASILLAPLLDAAAGDGGRLPSAVRSWLAERDGSGSDGRTDSVAVTCGDEGHRIQFTYVGRAGPDEFLLRLVNNRSCTEEALLKERLCLTARESEVLLWIARGKSNRDISEILGMSARTVNKHLEQIYAKLGVENRASAAVVAIRTVGLT</sequence>
<evidence type="ECO:0000256" key="6">
    <source>
        <dbReference type="PROSITE-ProRule" id="PRU00169"/>
    </source>
</evidence>
<dbReference type="PANTHER" id="PTHR48111:SF1">
    <property type="entry name" value="TWO-COMPONENT RESPONSE REGULATOR ORR33"/>
    <property type="match status" value="1"/>
</dbReference>
<organism evidence="9 10">
    <name type="scientific">Skermanella cutis</name>
    <dbReference type="NCBI Taxonomy" id="2775420"/>
    <lineage>
        <taxon>Bacteria</taxon>
        <taxon>Pseudomonadati</taxon>
        <taxon>Pseudomonadota</taxon>
        <taxon>Alphaproteobacteria</taxon>
        <taxon>Rhodospirillales</taxon>
        <taxon>Azospirillaceae</taxon>
        <taxon>Skermanella</taxon>
    </lineage>
</organism>
<dbReference type="Gene3D" id="3.40.50.2300">
    <property type="match status" value="1"/>
</dbReference>
<proteinExistence type="predicted"/>
<dbReference type="EMBL" id="CP067420">
    <property type="protein sequence ID" value="QQP91480.1"/>
    <property type="molecule type" value="Genomic_DNA"/>
</dbReference>
<evidence type="ECO:0000259" key="8">
    <source>
        <dbReference type="PROSITE" id="PS50110"/>
    </source>
</evidence>
<dbReference type="SUPFAM" id="SSF52172">
    <property type="entry name" value="CheY-like"/>
    <property type="match status" value="1"/>
</dbReference>
<accession>A0ABX7BAQ3</accession>
<dbReference type="Gene3D" id="1.10.10.10">
    <property type="entry name" value="Winged helix-like DNA-binding domain superfamily/Winged helix DNA-binding domain"/>
    <property type="match status" value="1"/>
</dbReference>
<evidence type="ECO:0000256" key="4">
    <source>
        <dbReference type="ARBA" id="ARBA00023125"/>
    </source>
</evidence>
<evidence type="ECO:0000259" key="7">
    <source>
        <dbReference type="PROSITE" id="PS50043"/>
    </source>
</evidence>
<evidence type="ECO:0000256" key="2">
    <source>
        <dbReference type="ARBA" id="ARBA00023012"/>
    </source>
</evidence>
<dbReference type="InterPro" id="IPR011006">
    <property type="entry name" value="CheY-like_superfamily"/>
</dbReference>
<dbReference type="InterPro" id="IPR001789">
    <property type="entry name" value="Sig_transdc_resp-reg_receiver"/>
</dbReference>
<dbReference type="PANTHER" id="PTHR48111">
    <property type="entry name" value="REGULATOR OF RPOS"/>
    <property type="match status" value="1"/>
</dbReference>
<dbReference type="Proteomes" id="UP000595197">
    <property type="component" value="Chromosome"/>
</dbReference>
<reference evidence="9" key="1">
    <citation type="submission" date="2021-02" db="EMBL/GenBank/DDBJ databases">
        <title>Skermanella TT6 skin isolate.</title>
        <authorList>
            <person name="Lee K."/>
            <person name="Ganzorig M."/>
        </authorList>
    </citation>
    <scope>NUCLEOTIDE SEQUENCE</scope>
    <source>
        <strain evidence="9">TT6</strain>
    </source>
</reference>
<dbReference type="RefSeq" id="WP_201079443.1">
    <property type="nucleotide sequence ID" value="NZ_CP067420.1"/>
</dbReference>
<dbReference type="SUPFAM" id="SSF46894">
    <property type="entry name" value="C-terminal effector domain of the bipartite response regulators"/>
    <property type="match status" value="1"/>
</dbReference>
<dbReference type="PROSITE" id="PS50043">
    <property type="entry name" value="HTH_LUXR_2"/>
    <property type="match status" value="1"/>
</dbReference>
<evidence type="ECO:0000256" key="5">
    <source>
        <dbReference type="ARBA" id="ARBA00023163"/>
    </source>
</evidence>
<dbReference type="Pfam" id="PF00072">
    <property type="entry name" value="Response_reg"/>
    <property type="match status" value="1"/>
</dbReference>
<keyword evidence="4" id="KW-0238">DNA-binding</keyword>
<gene>
    <name evidence="9" type="ORF">IGS68_09860</name>
</gene>
<keyword evidence="5" id="KW-0804">Transcription</keyword>
<keyword evidence="10" id="KW-1185">Reference proteome</keyword>
<dbReference type="InterPro" id="IPR036388">
    <property type="entry name" value="WH-like_DNA-bd_sf"/>
</dbReference>
<evidence type="ECO:0000256" key="1">
    <source>
        <dbReference type="ARBA" id="ARBA00022553"/>
    </source>
</evidence>
<feature type="domain" description="Response regulatory" evidence="8">
    <location>
        <begin position="12"/>
        <end position="128"/>
    </location>
</feature>
<dbReference type="CDD" id="cd06170">
    <property type="entry name" value="LuxR_C_like"/>
    <property type="match status" value="1"/>
</dbReference>
<dbReference type="InterPro" id="IPR016032">
    <property type="entry name" value="Sig_transdc_resp-reg_C-effctor"/>
</dbReference>
<keyword evidence="2" id="KW-0902">Two-component regulatory system</keyword>
<evidence type="ECO:0000313" key="9">
    <source>
        <dbReference type="EMBL" id="QQP91480.1"/>
    </source>
</evidence>
<evidence type="ECO:0000256" key="3">
    <source>
        <dbReference type="ARBA" id="ARBA00023015"/>
    </source>
</evidence>
<keyword evidence="1 6" id="KW-0597">Phosphoprotein</keyword>
<dbReference type="InterPro" id="IPR039420">
    <property type="entry name" value="WalR-like"/>
</dbReference>
<dbReference type="PRINTS" id="PR00038">
    <property type="entry name" value="HTHLUXR"/>
</dbReference>
<feature type="domain" description="HTH luxR-type" evidence="7">
    <location>
        <begin position="244"/>
        <end position="309"/>
    </location>
</feature>
<name>A0ABX7BAQ3_9PROT</name>
<dbReference type="InterPro" id="IPR000792">
    <property type="entry name" value="Tscrpt_reg_LuxR_C"/>
</dbReference>
<feature type="modified residue" description="4-aspartylphosphate" evidence="6">
    <location>
        <position position="61"/>
    </location>
</feature>
<dbReference type="SMART" id="SM00448">
    <property type="entry name" value="REC"/>
    <property type="match status" value="1"/>
</dbReference>
<evidence type="ECO:0000313" key="10">
    <source>
        <dbReference type="Proteomes" id="UP000595197"/>
    </source>
</evidence>